<dbReference type="Proteomes" id="UP000178911">
    <property type="component" value="Unassembled WGS sequence"/>
</dbReference>
<protein>
    <submittedName>
        <fullName evidence="1">Uncharacterized protein</fullName>
    </submittedName>
</protein>
<organism evidence="1 2">
    <name type="scientific">Candidatus Yanofskybacteria bacterium RIFCSPLOWO2_01_FULL_43_22</name>
    <dbReference type="NCBI Taxonomy" id="1802695"/>
    <lineage>
        <taxon>Bacteria</taxon>
        <taxon>Candidatus Yanofskyibacteriota</taxon>
    </lineage>
</organism>
<dbReference type="AlphaFoldDB" id="A0A1F8GD83"/>
<accession>A0A1F8GD83</accession>
<dbReference type="EMBL" id="MGKJ01000020">
    <property type="protein sequence ID" value="OGN23327.1"/>
    <property type="molecule type" value="Genomic_DNA"/>
</dbReference>
<gene>
    <name evidence="1" type="ORF">A3A13_04370</name>
</gene>
<dbReference type="STRING" id="1802695.A3A13_04370"/>
<comment type="caution">
    <text evidence="1">The sequence shown here is derived from an EMBL/GenBank/DDBJ whole genome shotgun (WGS) entry which is preliminary data.</text>
</comment>
<reference evidence="1 2" key="1">
    <citation type="journal article" date="2016" name="Nat. Commun.">
        <title>Thousands of microbial genomes shed light on interconnected biogeochemical processes in an aquifer system.</title>
        <authorList>
            <person name="Anantharaman K."/>
            <person name="Brown C.T."/>
            <person name="Hug L.A."/>
            <person name="Sharon I."/>
            <person name="Castelle C.J."/>
            <person name="Probst A.J."/>
            <person name="Thomas B.C."/>
            <person name="Singh A."/>
            <person name="Wilkins M.J."/>
            <person name="Karaoz U."/>
            <person name="Brodie E.L."/>
            <person name="Williams K.H."/>
            <person name="Hubbard S.S."/>
            <person name="Banfield J.F."/>
        </authorList>
    </citation>
    <scope>NUCLEOTIDE SEQUENCE [LARGE SCALE GENOMIC DNA]</scope>
</reference>
<evidence type="ECO:0000313" key="2">
    <source>
        <dbReference type="Proteomes" id="UP000178911"/>
    </source>
</evidence>
<evidence type="ECO:0000313" key="1">
    <source>
        <dbReference type="EMBL" id="OGN23327.1"/>
    </source>
</evidence>
<sequence>MLKGEGERRGDFSFDGDYFDDLKSYYPDLTRDTMGAVIFFEVLQVNGVPVVQFNEHAQGEQTA</sequence>
<proteinExistence type="predicted"/>
<name>A0A1F8GD83_9BACT</name>